<evidence type="ECO:0000313" key="3">
    <source>
        <dbReference type="Proteomes" id="UP000255234"/>
    </source>
</evidence>
<proteinExistence type="predicted"/>
<protein>
    <submittedName>
        <fullName evidence="2">Uncharacterized protein</fullName>
    </submittedName>
</protein>
<name>A0A378NTY6_9FIRM</name>
<dbReference type="AlphaFoldDB" id="A0A378NTY6"/>
<evidence type="ECO:0000313" key="2">
    <source>
        <dbReference type="EMBL" id="STY71275.1"/>
    </source>
</evidence>
<keyword evidence="1" id="KW-1133">Transmembrane helix</keyword>
<sequence length="134" mass="13814">MGKPYNPIPALGAFGRDFLNKQNVIVSGTLSEMGVKGSNTISEAINTIDIGNAGLQDSLANVMTLGKNVYGELHKAATAEGAYIKNMAAKRYRYAGANKKGIKYEQIALDAAVVGGIGAGIAGAGYVGSSLMDD</sequence>
<organism evidence="2 3">
    <name type="scientific">Megamonas hypermegale</name>
    <dbReference type="NCBI Taxonomy" id="158847"/>
    <lineage>
        <taxon>Bacteria</taxon>
        <taxon>Bacillati</taxon>
        <taxon>Bacillota</taxon>
        <taxon>Negativicutes</taxon>
        <taxon>Selenomonadales</taxon>
        <taxon>Selenomonadaceae</taxon>
        <taxon>Megamonas</taxon>
    </lineage>
</organism>
<dbReference type="Proteomes" id="UP000255234">
    <property type="component" value="Unassembled WGS sequence"/>
</dbReference>
<accession>A0A378NTY6</accession>
<reference evidence="2 3" key="1">
    <citation type="submission" date="2018-06" db="EMBL/GenBank/DDBJ databases">
        <authorList>
            <consortium name="Pathogen Informatics"/>
            <person name="Doyle S."/>
        </authorList>
    </citation>
    <scope>NUCLEOTIDE SEQUENCE [LARGE SCALE GENOMIC DNA]</scope>
    <source>
        <strain evidence="2 3">NCTC10571</strain>
    </source>
</reference>
<evidence type="ECO:0000256" key="1">
    <source>
        <dbReference type="SAM" id="Phobius"/>
    </source>
</evidence>
<keyword evidence="1" id="KW-0812">Transmembrane</keyword>
<feature type="transmembrane region" description="Helical" evidence="1">
    <location>
        <begin position="107"/>
        <end position="128"/>
    </location>
</feature>
<keyword evidence="1" id="KW-0472">Membrane</keyword>
<gene>
    <name evidence="2" type="ORF">NCTC10571_01431</name>
</gene>
<dbReference type="EMBL" id="UGPP01000001">
    <property type="protein sequence ID" value="STY71275.1"/>
    <property type="molecule type" value="Genomic_DNA"/>
</dbReference>
<dbReference type="RefSeq" id="WP_115151634.1">
    <property type="nucleotide sequence ID" value="NZ_UGPP01000001.1"/>
</dbReference>